<dbReference type="AlphaFoldDB" id="A0A0G1U5M4"/>
<dbReference type="InterPro" id="IPR002477">
    <property type="entry name" value="Peptidoglycan-bd-like"/>
</dbReference>
<dbReference type="Pfam" id="PF01471">
    <property type="entry name" value="PG_binding_1"/>
    <property type="match status" value="1"/>
</dbReference>
<feature type="signal peptide" evidence="1">
    <location>
        <begin position="1"/>
        <end position="20"/>
    </location>
</feature>
<dbReference type="InterPro" id="IPR036366">
    <property type="entry name" value="PGBDSf"/>
</dbReference>
<feature type="chain" id="PRO_5002539992" evidence="1">
    <location>
        <begin position="21"/>
        <end position="798"/>
    </location>
</feature>
<dbReference type="InterPro" id="IPR036365">
    <property type="entry name" value="PGBD-like_sf"/>
</dbReference>
<dbReference type="SUPFAM" id="SSF47090">
    <property type="entry name" value="PGBD-like"/>
    <property type="match status" value="1"/>
</dbReference>
<feature type="domain" description="Peptidoglycan binding-like" evidence="2">
    <location>
        <begin position="740"/>
        <end position="796"/>
    </location>
</feature>
<dbReference type="Proteomes" id="UP000034403">
    <property type="component" value="Unassembled WGS sequence"/>
</dbReference>
<evidence type="ECO:0000313" key="4">
    <source>
        <dbReference type="Proteomes" id="UP000034403"/>
    </source>
</evidence>
<evidence type="ECO:0000259" key="2">
    <source>
        <dbReference type="Pfam" id="PF01471"/>
    </source>
</evidence>
<keyword evidence="1" id="KW-0732">Signal</keyword>
<reference evidence="3 4" key="1">
    <citation type="journal article" date="2015" name="Nature">
        <title>rRNA introns, odd ribosomes, and small enigmatic genomes across a large radiation of phyla.</title>
        <authorList>
            <person name="Brown C.T."/>
            <person name="Hug L.A."/>
            <person name="Thomas B.C."/>
            <person name="Sharon I."/>
            <person name="Castelle C.J."/>
            <person name="Singh A."/>
            <person name="Wilkins M.J."/>
            <person name="Williams K.H."/>
            <person name="Banfield J.F."/>
        </authorList>
    </citation>
    <scope>NUCLEOTIDE SEQUENCE [LARGE SCALE GENOMIC DNA]</scope>
</reference>
<comment type="caution">
    <text evidence="3">The sequence shown here is derived from an EMBL/GenBank/DDBJ whole genome shotgun (WGS) entry which is preliminary data.</text>
</comment>
<evidence type="ECO:0000256" key="1">
    <source>
        <dbReference type="SAM" id="SignalP"/>
    </source>
</evidence>
<dbReference type="EMBL" id="LCPC01000012">
    <property type="protein sequence ID" value="KKU89359.1"/>
    <property type="molecule type" value="Genomic_DNA"/>
</dbReference>
<accession>A0A0G1U5M4</accession>
<dbReference type="Gene3D" id="1.10.101.10">
    <property type="entry name" value="PGBD-like superfamily/PGBD"/>
    <property type="match status" value="1"/>
</dbReference>
<protein>
    <submittedName>
        <fullName evidence="3">Peptidoglycan-binding domain 1 protein</fullName>
    </submittedName>
</protein>
<name>A0A0G1U5M4_9BACT</name>
<evidence type="ECO:0000313" key="3">
    <source>
        <dbReference type="EMBL" id="KKU89359.1"/>
    </source>
</evidence>
<proteinExistence type="predicted"/>
<organism evidence="3 4">
    <name type="scientific">Candidatus Yanofskybacteria bacterium GW2011_GWA1_48_10</name>
    <dbReference type="NCBI Taxonomy" id="1619022"/>
    <lineage>
        <taxon>Bacteria</taxon>
        <taxon>Candidatus Yanofskyibacteriota</taxon>
    </lineage>
</organism>
<sequence length="798" mass="83605">MKKIPKSAFGLFIMAALVYAALAYPLPTVAKTRSVSSGEPVSFPSGETTYTITTSKGPITASYKYAPAIKDLILQQQKIGTYLGNKFKSIVWTPDGLGGYSGPVGRFDISDPWNPRDAGIVGLVTGGSGVAGGIQPASHKGPFQGTISESKLRAGDVVFGELANGQGRFAFDFGGASGGTTPPRDLNPVISLAPGQGVSIGQLLENRVAGDASVVSGARTKQLGSAVIDATASGKFFLFSGGATLQIVDLTNLTGDVSYGSATLKPFSSEPWPNITELHIVEVPGVKNHFLVARSGEQYADVTAKPVFYIGEINADTGTLIRQNSFTLGIQGINQSSNFAKVFPGSGLQSASVNGKAYVFMNETLTGASRGSSLTVPGTLKIAAYQFDPLTLTFSRKGDVTLKNAPYLPAENIGTIRFQLAKTENGDAYPMLASWSIYKTAVPYGPHLYSMNLYSLKDMLDSQTPFSITPTSADVVILEEEVTRPLTMGQVEVKHMGFGYSVGGPGPSYNIFLKKEGGKTNFYFYREAFMFDGRSNMSGLGTLYYIYQVGLDAFGDAGHYWTGINGPTTLRVDKIDVSGFTGGTFSTNPTDPTTPYVPTPSSGSCVASLTFDKTSVPYSGSMTETWTVNGADVGQAYGDCGAGIVQISSGPQSYTFNNLTKTMTCRVYGKIAGQEKCSASATVMVGAAPSGGGPGNGGGTDVPLNPDNNAQGTAFQYYYSSEETSPKNDSGSVTLRRGSSGATVSALQTLLNQEINAGLSADGKFGPKTKAAVINYQRANGLVADGLVGPKTKAALGI</sequence>
<gene>
    <name evidence="3" type="ORF">UY20_C0012G0003</name>
</gene>